<dbReference type="AlphaFoldDB" id="A0A5A7Q905"/>
<comment type="caution">
    <text evidence="1">The sequence shown here is derived from an EMBL/GenBank/DDBJ whole genome shotgun (WGS) entry which is preliminary data.</text>
</comment>
<evidence type="ECO:0000313" key="2">
    <source>
        <dbReference type="Proteomes" id="UP000325081"/>
    </source>
</evidence>
<keyword evidence="2" id="KW-1185">Reference proteome</keyword>
<dbReference type="EMBL" id="BKCP01006005">
    <property type="protein sequence ID" value="GER40887.1"/>
    <property type="molecule type" value="Genomic_DNA"/>
</dbReference>
<dbReference type="OrthoDB" id="1919622at2759"/>
<gene>
    <name evidence="1" type="ORF">STAS_17586</name>
</gene>
<reference evidence="2" key="1">
    <citation type="journal article" date="2019" name="Curr. Biol.">
        <title>Genome Sequence of Striga asiatica Provides Insight into the Evolution of Plant Parasitism.</title>
        <authorList>
            <person name="Yoshida S."/>
            <person name="Kim S."/>
            <person name="Wafula E.K."/>
            <person name="Tanskanen J."/>
            <person name="Kim Y.M."/>
            <person name="Honaas L."/>
            <person name="Yang Z."/>
            <person name="Spallek T."/>
            <person name="Conn C.E."/>
            <person name="Ichihashi Y."/>
            <person name="Cheong K."/>
            <person name="Cui S."/>
            <person name="Der J.P."/>
            <person name="Gundlach H."/>
            <person name="Jiao Y."/>
            <person name="Hori C."/>
            <person name="Ishida J.K."/>
            <person name="Kasahara H."/>
            <person name="Kiba T."/>
            <person name="Kim M.S."/>
            <person name="Koo N."/>
            <person name="Laohavisit A."/>
            <person name="Lee Y.H."/>
            <person name="Lumba S."/>
            <person name="McCourt P."/>
            <person name="Mortimer J.C."/>
            <person name="Mutuku J.M."/>
            <person name="Nomura T."/>
            <person name="Sasaki-Sekimoto Y."/>
            <person name="Seto Y."/>
            <person name="Wang Y."/>
            <person name="Wakatake T."/>
            <person name="Sakakibara H."/>
            <person name="Demura T."/>
            <person name="Yamaguchi S."/>
            <person name="Yoneyama K."/>
            <person name="Manabe R.I."/>
            <person name="Nelson D.C."/>
            <person name="Schulman A.H."/>
            <person name="Timko M.P."/>
            <person name="dePamphilis C.W."/>
            <person name="Choi D."/>
            <person name="Shirasu K."/>
        </authorList>
    </citation>
    <scope>NUCLEOTIDE SEQUENCE [LARGE SCALE GENOMIC DNA]</scope>
    <source>
        <strain evidence="2">cv. UVA1</strain>
    </source>
</reference>
<evidence type="ECO:0000313" key="1">
    <source>
        <dbReference type="EMBL" id="GER40887.1"/>
    </source>
</evidence>
<dbReference type="Proteomes" id="UP000325081">
    <property type="component" value="Unassembled WGS sequence"/>
</dbReference>
<protein>
    <submittedName>
        <fullName evidence="1">Scp-like extracellular protein</fullName>
    </submittedName>
</protein>
<organism evidence="1 2">
    <name type="scientific">Striga asiatica</name>
    <name type="common">Asiatic witchweed</name>
    <name type="synonym">Buchnera asiatica</name>
    <dbReference type="NCBI Taxonomy" id="4170"/>
    <lineage>
        <taxon>Eukaryota</taxon>
        <taxon>Viridiplantae</taxon>
        <taxon>Streptophyta</taxon>
        <taxon>Embryophyta</taxon>
        <taxon>Tracheophyta</taxon>
        <taxon>Spermatophyta</taxon>
        <taxon>Magnoliopsida</taxon>
        <taxon>eudicotyledons</taxon>
        <taxon>Gunneridae</taxon>
        <taxon>Pentapetalae</taxon>
        <taxon>asterids</taxon>
        <taxon>lamiids</taxon>
        <taxon>Lamiales</taxon>
        <taxon>Orobanchaceae</taxon>
        <taxon>Buchnereae</taxon>
        <taxon>Striga</taxon>
    </lineage>
</organism>
<name>A0A5A7Q905_STRAF</name>
<accession>A0A5A7Q905</accession>
<sequence>MLGPSISCWSQVSGKWPLRTCLSWSNRVVSGAEPIGGLRLMSNYRIVHLRQLESTVVGMRRSGLVKSLVFGATSEEKGGGGTQEVGGRVLGSGAKAGLPKLVKESLAEASIYIGRLGGRWSGSTGTTRHMIKNLWCTVCRRWK</sequence>
<proteinExistence type="predicted"/>